<protein>
    <submittedName>
        <fullName evidence="1">Uncharacterized protein</fullName>
    </submittedName>
</protein>
<comment type="caution">
    <text evidence="1">The sequence shown here is derived from an EMBL/GenBank/DDBJ whole genome shotgun (WGS) entry which is preliminary data.</text>
</comment>
<evidence type="ECO:0000313" key="2">
    <source>
        <dbReference type="Proteomes" id="UP001341840"/>
    </source>
</evidence>
<dbReference type="Proteomes" id="UP001341840">
    <property type="component" value="Unassembled WGS sequence"/>
</dbReference>
<gene>
    <name evidence="1" type="ORF">PIB30_091761</name>
</gene>
<name>A0ABU6UX97_9FABA</name>
<dbReference type="EMBL" id="JASCZI010122681">
    <property type="protein sequence ID" value="MED6164603.1"/>
    <property type="molecule type" value="Genomic_DNA"/>
</dbReference>
<organism evidence="1 2">
    <name type="scientific">Stylosanthes scabra</name>
    <dbReference type="NCBI Taxonomy" id="79078"/>
    <lineage>
        <taxon>Eukaryota</taxon>
        <taxon>Viridiplantae</taxon>
        <taxon>Streptophyta</taxon>
        <taxon>Embryophyta</taxon>
        <taxon>Tracheophyta</taxon>
        <taxon>Spermatophyta</taxon>
        <taxon>Magnoliopsida</taxon>
        <taxon>eudicotyledons</taxon>
        <taxon>Gunneridae</taxon>
        <taxon>Pentapetalae</taxon>
        <taxon>rosids</taxon>
        <taxon>fabids</taxon>
        <taxon>Fabales</taxon>
        <taxon>Fabaceae</taxon>
        <taxon>Papilionoideae</taxon>
        <taxon>50 kb inversion clade</taxon>
        <taxon>dalbergioids sensu lato</taxon>
        <taxon>Dalbergieae</taxon>
        <taxon>Pterocarpus clade</taxon>
        <taxon>Stylosanthes</taxon>
    </lineage>
</organism>
<reference evidence="1 2" key="1">
    <citation type="journal article" date="2023" name="Plants (Basel)">
        <title>Bridging the Gap: Combining Genomics and Transcriptomics Approaches to Understand Stylosanthes scabra, an Orphan Legume from the Brazilian Caatinga.</title>
        <authorList>
            <person name="Ferreira-Neto J.R.C."/>
            <person name="da Silva M.D."/>
            <person name="Binneck E."/>
            <person name="de Melo N.F."/>
            <person name="da Silva R.H."/>
            <person name="de Melo A.L.T.M."/>
            <person name="Pandolfi V."/>
            <person name="Bustamante F.O."/>
            <person name="Brasileiro-Vidal A.C."/>
            <person name="Benko-Iseppon A.M."/>
        </authorList>
    </citation>
    <scope>NUCLEOTIDE SEQUENCE [LARGE SCALE GENOMIC DNA]</scope>
    <source>
        <tissue evidence="1">Leaves</tissue>
    </source>
</reference>
<proteinExistence type="predicted"/>
<accession>A0ABU6UX97</accession>
<evidence type="ECO:0000313" key="1">
    <source>
        <dbReference type="EMBL" id="MED6164603.1"/>
    </source>
</evidence>
<keyword evidence="2" id="KW-1185">Reference proteome</keyword>
<sequence length="104" mass="11813">MEILQSTSSEATPPESQSKLHFEWVNLSDINLLGPEHYGLLETDGQLRALCGVSDKKEMSSLRKNEERKLAEQETKFGSKAEQELHAYAWKSMHMHATTSQIHT</sequence>